<reference evidence="2 3" key="1">
    <citation type="submission" date="2018-10" db="EMBL/GenBank/DDBJ databases">
        <title>Sequencing the genomes of 1000 actinobacteria strains.</title>
        <authorList>
            <person name="Klenk H.-P."/>
        </authorList>
    </citation>
    <scope>NUCLEOTIDE SEQUENCE [LARGE SCALE GENOMIC DNA]</scope>
    <source>
        <strain evidence="2 3">DSM 45175</strain>
    </source>
</reference>
<keyword evidence="2" id="KW-0808">Transferase</keyword>
<evidence type="ECO:0000313" key="3">
    <source>
        <dbReference type="Proteomes" id="UP000277671"/>
    </source>
</evidence>
<name>A0A495JDM6_9ACTN</name>
<evidence type="ECO:0000256" key="1">
    <source>
        <dbReference type="SAM" id="MobiDB-lite"/>
    </source>
</evidence>
<proteinExistence type="predicted"/>
<comment type="caution">
    <text evidence="2">The sequence shown here is derived from an EMBL/GenBank/DDBJ whole genome shotgun (WGS) entry which is preliminary data.</text>
</comment>
<protein>
    <submittedName>
        <fullName evidence="2">Nucleotidyltransferase AbiEii toxin of type IV toxin-antitoxin system</fullName>
    </submittedName>
</protein>
<dbReference type="EMBL" id="RBKT01000001">
    <property type="protein sequence ID" value="RKR87017.1"/>
    <property type="molecule type" value="Genomic_DNA"/>
</dbReference>
<dbReference type="GO" id="GO:0016740">
    <property type="term" value="F:transferase activity"/>
    <property type="evidence" value="ECO:0007669"/>
    <property type="project" value="UniProtKB-KW"/>
</dbReference>
<dbReference type="AlphaFoldDB" id="A0A495JDM6"/>
<feature type="region of interest" description="Disordered" evidence="1">
    <location>
        <begin position="218"/>
        <end position="237"/>
    </location>
</feature>
<evidence type="ECO:0000313" key="2">
    <source>
        <dbReference type="EMBL" id="RKR87017.1"/>
    </source>
</evidence>
<dbReference type="InterPro" id="IPR014942">
    <property type="entry name" value="AbiEii"/>
</dbReference>
<gene>
    <name evidence="2" type="ORF">BDK92_1289</name>
</gene>
<keyword evidence="3" id="KW-1185">Reference proteome</keyword>
<dbReference type="Pfam" id="PF08843">
    <property type="entry name" value="AbiEii"/>
    <property type="match status" value="1"/>
</dbReference>
<accession>A0A495JDM6</accession>
<dbReference type="OrthoDB" id="279684at2"/>
<dbReference type="Proteomes" id="UP000277671">
    <property type="component" value="Unassembled WGS sequence"/>
</dbReference>
<organism evidence="2 3">
    <name type="scientific">Micromonospora pisi</name>
    <dbReference type="NCBI Taxonomy" id="589240"/>
    <lineage>
        <taxon>Bacteria</taxon>
        <taxon>Bacillati</taxon>
        <taxon>Actinomycetota</taxon>
        <taxon>Actinomycetes</taxon>
        <taxon>Micromonosporales</taxon>
        <taxon>Micromonosporaceae</taxon>
        <taxon>Micromonospora</taxon>
    </lineage>
</organism>
<sequence>MAGITGDFEIDVTVGAGDADPLAGFAEDNGLKYTHVVLDRGLAPSQPMLTLAGAGSLDRQRGVAQRWSERLEQAGLRVVRSRIRAASWCEGVPATDEEAAAQPSGRYFEHRLRLLLPPGVATLLAVTELAERHGARLSRDAQRTRTDGLDERFVTQRCRNAGRATAQAHLDQLVGTLRGHGWQVVAAEQTYVVFDDCSRLDAEWLVRTEQAGQGGWEDRMRRAPAGTPDYPRTYLPLPDNPGLRQRAAFDPALKQRPNAYRAGEPEFADPVVGQRWTTARRTAMTHLLNVINRTRWAEHLVLRGSVTLSAWLGDAAREPGDLDFVVTPFALSINSPEAREMLDGVVSALRGHPGAGLDPDRVQVEDIWTYERADGRRLAVPFTAAHDLTGSVQLDFVFNEHLPMEPTTIRIDGVGEAMRAAPPALSLAWKLMWLGTDMYPQGKDLYDAVLLAEYTTVDLRLVRDLLRPELGAEADTFTAETVLRWDVDWRNFTDEYPGVTGDVDAWKHRLALALDRPAGALL</sequence>